<evidence type="ECO:0000256" key="1">
    <source>
        <dbReference type="SAM" id="MobiDB-lite"/>
    </source>
</evidence>
<feature type="chain" id="PRO_5029003605" evidence="2">
    <location>
        <begin position="17"/>
        <end position="327"/>
    </location>
</feature>
<dbReference type="Proteomes" id="UP000492821">
    <property type="component" value="Unassembled WGS sequence"/>
</dbReference>
<keyword evidence="3" id="KW-1185">Reference proteome</keyword>
<accession>A0A7E4VNJ9</accession>
<dbReference type="AlphaFoldDB" id="A0A7E4VNJ9"/>
<dbReference type="PANTHER" id="PTHR33995:SF12">
    <property type="entry name" value="CPW-WPC DOMAIN-CONTAINING PROTEIN"/>
    <property type="match status" value="1"/>
</dbReference>
<dbReference type="PANTHER" id="PTHR33995">
    <property type="entry name" value="PROTEIN CBG18546"/>
    <property type="match status" value="1"/>
</dbReference>
<evidence type="ECO:0000256" key="2">
    <source>
        <dbReference type="SAM" id="SignalP"/>
    </source>
</evidence>
<dbReference type="WBParaSite" id="Pan_g23004.t1">
    <property type="protein sequence ID" value="Pan_g23004.t1"/>
    <property type="gene ID" value="Pan_g23004"/>
</dbReference>
<reference evidence="4" key="2">
    <citation type="submission" date="2020-10" db="UniProtKB">
        <authorList>
            <consortium name="WormBaseParasite"/>
        </authorList>
    </citation>
    <scope>IDENTIFICATION</scope>
</reference>
<feature type="region of interest" description="Disordered" evidence="1">
    <location>
        <begin position="185"/>
        <end position="209"/>
    </location>
</feature>
<name>A0A7E4VNJ9_PANRE</name>
<keyword evidence="2" id="KW-0732">Signal</keyword>
<feature type="signal peptide" evidence="2">
    <location>
        <begin position="1"/>
        <end position="16"/>
    </location>
</feature>
<evidence type="ECO:0000313" key="3">
    <source>
        <dbReference type="Proteomes" id="UP000492821"/>
    </source>
</evidence>
<dbReference type="SUPFAM" id="SSF57501">
    <property type="entry name" value="Cystine-knot cytokines"/>
    <property type="match status" value="1"/>
</dbReference>
<sequence>MLKLVVFVSVFVVLNAYIANFNPNQRSSCNGQCQNEQPSCPCKKQRNSTDCFVYDTATFATSLNEALYTFPDVSDPSINRSTMMKRPAPKAAPAVMSVMSTMSAAVPEAASQPDFSCASNECQACMRHVMDGFATALKVSPTSGASANGTNCTYIRQKEVEKANAPKFRGGDSVAEQILNILDSSGGSLNRQSRDTSDNSVDSESSVDETDIKDKLLGVSTEISCDYMRGETLASGSNWCGLCNLCWTWRKLPSDYFPSYLNEVSCSSNNACLAGFGKCRPVLRTLTVLRNAGTATNEQWMQQSINSVAGCECQVEAGTSLHAFITR</sequence>
<protein>
    <submittedName>
        <fullName evidence="4">DUF4773 domain-containing protein</fullName>
    </submittedName>
</protein>
<dbReference type="Gene3D" id="2.10.90.10">
    <property type="entry name" value="Cystine-knot cytokines"/>
    <property type="match status" value="1"/>
</dbReference>
<reference evidence="3" key="1">
    <citation type="journal article" date="2013" name="Genetics">
        <title>The draft genome and transcriptome of Panagrellus redivivus are shaped by the harsh demands of a free-living lifestyle.</title>
        <authorList>
            <person name="Srinivasan J."/>
            <person name="Dillman A.R."/>
            <person name="Macchietto M.G."/>
            <person name="Heikkinen L."/>
            <person name="Lakso M."/>
            <person name="Fracchia K.M."/>
            <person name="Antoshechkin I."/>
            <person name="Mortazavi A."/>
            <person name="Wong G."/>
            <person name="Sternberg P.W."/>
        </authorList>
    </citation>
    <scope>NUCLEOTIDE SEQUENCE [LARGE SCALE GENOMIC DNA]</scope>
    <source>
        <strain evidence="3">MT8872</strain>
    </source>
</reference>
<evidence type="ECO:0000313" key="4">
    <source>
        <dbReference type="WBParaSite" id="Pan_g23004.t1"/>
    </source>
</evidence>
<dbReference type="InterPro" id="IPR029034">
    <property type="entry name" value="Cystine-knot_cytokine"/>
</dbReference>
<proteinExistence type="predicted"/>
<organism evidence="3 4">
    <name type="scientific">Panagrellus redivivus</name>
    <name type="common">Microworm</name>
    <dbReference type="NCBI Taxonomy" id="6233"/>
    <lineage>
        <taxon>Eukaryota</taxon>
        <taxon>Metazoa</taxon>
        <taxon>Ecdysozoa</taxon>
        <taxon>Nematoda</taxon>
        <taxon>Chromadorea</taxon>
        <taxon>Rhabditida</taxon>
        <taxon>Tylenchina</taxon>
        <taxon>Panagrolaimomorpha</taxon>
        <taxon>Panagrolaimoidea</taxon>
        <taxon>Panagrolaimidae</taxon>
        <taxon>Panagrellus</taxon>
    </lineage>
</organism>